<proteinExistence type="predicted"/>
<organism evidence="3">
    <name type="scientific">Caldilinea aerophila</name>
    <dbReference type="NCBI Taxonomy" id="133453"/>
    <lineage>
        <taxon>Bacteria</taxon>
        <taxon>Bacillati</taxon>
        <taxon>Chloroflexota</taxon>
        <taxon>Caldilineae</taxon>
        <taxon>Caldilineales</taxon>
        <taxon>Caldilineaceae</taxon>
        <taxon>Caldilinea</taxon>
    </lineage>
</organism>
<dbReference type="SUPFAM" id="SSF55347">
    <property type="entry name" value="Glyceraldehyde-3-phosphate dehydrogenase-like, C-terminal domain"/>
    <property type="match status" value="1"/>
</dbReference>
<evidence type="ECO:0000259" key="1">
    <source>
        <dbReference type="Pfam" id="PF01408"/>
    </source>
</evidence>
<evidence type="ECO:0000313" key="3">
    <source>
        <dbReference type="EMBL" id="HDX32080.1"/>
    </source>
</evidence>
<dbReference type="AlphaFoldDB" id="A0A7C1FSD1"/>
<evidence type="ECO:0000259" key="2">
    <source>
        <dbReference type="Pfam" id="PF22725"/>
    </source>
</evidence>
<dbReference type="InterPro" id="IPR051450">
    <property type="entry name" value="Gfo/Idh/MocA_Oxidoreductases"/>
</dbReference>
<dbReference type="InterPro" id="IPR000683">
    <property type="entry name" value="Gfo/Idh/MocA-like_OxRdtase_N"/>
</dbReference>
<feature type="domain" description="Gfo/Idh/MocA-like oxidoreductase N-terminal" evidence="1">
    <location>
        <begin position="4"/>
        <end position="122"/>
    </location>
</feature>
<dbReference type="InterPro" id="IPR055170">
    <property type="entry name" value="GFO_IDH_MocA-like_dom"/>
</dbReference>
<dbReference type="InterPro" id="IPR036291">
    <property type="entry name" value="NAD(P)-bd_dom_sf"/>
</dbReference>
<accession>A0A7C1FSD1</accession>
<name>A0A7C1FSD1_9CHLR</name>
<sequence length="321" mass="35018">MNRLRIGVIGAGGIGGAHLRAYAAWPELCEIVAVADINFAVAQTKASRYHAAAFDDPRIMLDRCRLDAVSICTPPKWHLPVALEVAERGIACLCEKPPARTLAETEAIVAAFERSGAILQFAFCHRFHEPVRQMQELIEAGKLGRIVQIYNRFGFRFDRAATSWFTDPEVAGGGVLIDTLVHSLDIFRMLAGEIERLEAAVSTTLPISVEDTASIQVVSRSGVIGSLHCSWVTPVSEAEIRVWGTEGEAIVDYASSDGACYRLAGESDWTVLSARAPDRFVLQTAHFLSCVRHRQPPRVGTADGLAVMRAVEAAYRSASRK</sequence>
<comment type="caution">
    <text evidence="3">The sequence shown here is derived from an EMBL/GenBank/DDBJ whole genome shotgun (WGS) entry which is preliminary data.</text>
</comment>
<dbReference type="GO" id="GO:0000166">
    <property type="term" value="F:nucleotide binding"/>
    <property type="evidence" value="ECO:0007669"/>
    <property type="project" value="InterPro"/>
</dbReference>
<feature type="domain" description="GFO/IDH/MocA-like oxidoreductase" evidence="2">
    <location>
        <begin position="131"/>
        <end position="248"/>
    </location>
</feature>
<dbReference type="PANTHER" id="PTHR43377:SF1">
    <property type="entry name" value="BILIVERDIN REDUCTASE A"/>
    <property type="match status" value="1"/>
</dbReference>
<gene>
    <name evidence="3" type="ORF">ENQ20_11415</name>
</gene>
<dbReference type="EMBL" id="DSMG01000116">
    <property type="protein sequence ID" value="HDX32080.1"/>
    <property type="molecule type" value="Genomic_DNA"/>
</dbReference>
<dbReference type="Gene3D" id="3.30.360.10">
    <property type="entry name" value="Dihydrodipicolinate Reductase, domain 2"/>
    <property type="match status" value="1"/>
</dbReference>
<dbReference type="Gene3D" id="3.40.50.720">
    <property type="entry name" value="NAD(P)-binding Rossmann-like Domain"/>
    <property type="match status" value="1"/>
</dbReference>
<dbReference type="Pfam" id="PF22725">
    <property type="entry name" value="GFO_IDH_MocA_C3"/>
    <property type="match status" value="1"/>
</dbReference>
<dbReference type="PANTHER" id="PTHR43377">
    <property type="entry name" value="BILIVERDIN REDUCTASE A"/>
    <property type="match status" value="1"/>
</dbReference>
<dbReference type="Pfam" id="PF01408">
    <property type="entry name" value="GFO_IDH_MocA"/>
    <property type="match status" value="1"/>
</dbReference>
<dbReference type="SUPFAM" id="SSF51735">
    <property type="entry name" value="NAD(P)-binding Rossmann-fold domains"/>
    <property type="match status" value="1"/>
</dbReference>
<protein>
    <submittedName>
        <fullName evidence="3">Gfo/Idh/MocA family oxidoreductase</fullName>
    </submittedName>
</protein>
<reference evidence="3" key="1">
    <citation type="journal article" date="2020" name="mSystems">
        <title>Genome- and Community-Level Interaction Insights into Carbon Utilization and Element Cycling Functions of Hydrothermarchaeota in Hydrothermal Sediment.</title>
        <authorList>
            <person name="Zhou Z."/>
            <person name="Liu Y."/>
            <person name="Xu W."/>
            <person name="Pan J."/>
            <person name="Luo Z.H."/>
            <person name="Li M."/>
        </authorList>
    </citation>
    <scope>NUCLEOTIDE SEQUENCE [LARGE SCALE GENOMIC DNA]</scope>
    <source>
        <strain evidence="3">SpSt-289</strain>
    </source>
</reference>